<evidence type="ECO:0000313" key="7">
    <source>
        <dbReference type="Proteomes" id="UP001059607"/>
    </source>
</evidence>
<dbReference type="Proteomes" id="UP001059607">
    <property type="component" value="Chromosome"/>
</dbReference>
<gene>
    <name evidence="6" type="ORF">NK667_22615</name>
</gene>
<evidence type="ECO:0000313" key="6">
    <source>
        <dbReference type="EMBL" id="UTO12945.1"/>
    </source>
</evidence>
<keyword evidence="4" id="KW-0175">Coiled coil</keyword>
<organism evidence="6 7">
    <name type="scientific">Pseudomonas nunensis</name>
    <dbReference type="NCBI Taxonomy" id="2961896"/>
    <lineage>
        <taxon>Bacteria</taxon>
        <taxon>Pseudomonadati</taxon>
        <taxon>Pseudomonadota</taxon>
        <taxon>Gammaproteobacteria</taxon>
        <taxon>Pseudomonadales</taxon>
        <taxon>Pseudomonadaceae</taxon>
        <taxon>Pseudomonas</taxon>
    </lineage>
</organism>
<feature type="domain" description="Pyosin/cloacin translocation" evidence="5">
    <location>
        <begin position="528"/>
        <end position="661"/>
    </location>
</feature>
<feature type="coiled-coil region" evidence="4">
    <location>
        <begin position="230"/>
        <end position="319"/>
    </location>
</feature>
<reference evidence="6" key="1">
    <citation type="submission" date="2022-07" db="EMBL/GenBank/DDBJ databases">
        <title>Pseudomonas nunamit sp. nov. an antifungal species isolated from Greenland.</title>
        <authorList>
            <person name="Ntana F."/>
            <person name="Hennessy R.C."/>
            <person name="Zervas A."/>
            <person name="Stougaard P."/>
        </authorList>
    </citation>
    <scope>NUCLEOTIDE SEQUENCE</scope>
    <source>
        <strain evidence="6">In5</strain>
    </source>
</reference>
<evidence type="ECO:0000256" key="1">
    <source>
        <dbReference type="ARBA" id="ARBA00022529"/>
    </source>
</evidence>
<feature type="coiled-coil region" evidence="4">
    <location>
        <begin position="350"/>
        <end position="413"/>
    </location>
</feature>
<keyword evidence="3" id="KW-0078">Bacteriocin</keyword>
<sequence>MKRIKSSGDKDVATGRDRTFRAIEHIQKDMNMQKPPPFVLTEAVHTTAIAPSNTSIIRGISSTLPHSGMFGIPTNVVVNSREFTAHSMKTSREFQTRTEQLAQSIEQDLATTRLEGPTHPLPPADAIIRELGIRHTLILRKTDELYQKTALAHHYFGDDPLNKNFHDYFRKARSIDKTINPRGIAMQAWATSYRAAHEAGLLSKSIQMLNQQQIEVHQWLAAVQANDRERIAAEQQAQRAAAERARLAAEAETRRLAAEQAKLSEQRRQQALVEAARRQKEEEQIRIREQARLAALAEKQRQDAQLASLAAERARINAEAEVQEIARIAAVKTALAEAESKAEAAAHAFAAEQARLHAEMEQRIEAIQNKLLAEKQSLEIRRKVIDTAIGVAKRQAQLATSKIQQRKENAQDQQRVQPELQAEAELQQWQSQTPQTQRVYPASGAVASTSPIFSFTSTAIRLAPATSFAILTALRTGLLTVTAAGAALISPVLVGFAALLMPSRLGNGERLSMSVPLAELSSASSQTLRELADRQGTLEMPVGLGVRPLGPGAEAFVATADDFHIRSSVPVLNAAYNSLNDVYETALPDSPTDLLTWTPAISPGNSSTESPMVETELPAYSGGTIVPVEGRLDLHPILVEGWERFIIVFPDDSGIAPLYVVFSSPYEGATVEGEHSGREFNPDQIGGEILNLDWAPLTISQDGISIVRLHTSKFLQSDANKVMIDRLDCIASGELVATDTDKRFYTHEIREFERFKALGFGDTEMPDAGSPIWNNVHTATLEDFKLKDDPTLLYTSEALAAAAEQDERDYQNLLKEMWQ</sequence>
<dbReference type="InterPro" id="IPR016128">
    <property type="entry name" value="Pyosin/cloacin_T_dom"/>
</dbReference>
<evidence type="ECO:0000256" key="4">
    <source>
        <dbReference type="SAM" id="Coils"/>
    </source>
</evidence>
<keyword evidence="2" id="KW-0044">Antibiotic</keyword>
<proteinExistence type="predicted"/>
<dbReference type="SUPFAM" id="SSF69369">
    <property type="entry name" value="Cloacin translocation domain"/>
    <property type="match status" value="1"/>
</dbReference>
<dbReference type="Pfam" id="PF06958">
    <property type="entry name" value="Pyocin_S"/>
    <property type="match status" value="1"/>
</dbReference>
<evidence type="ECO:0000256" key="3">
    <source>
        <dbReference type="ARBA" id="ARBA00023048"/>
    </source>
</evidence>
<evidence type="ECO:0000256" key="2">
    <source>
        <dbReference type="ARBA" id="ARBA00023022"/>
    </source>
</evidence>
<accession>A0ABY5EDU5</accession>
<keyword evidence="7" id="KW-1185">Reference proteome</keyword>
<dbReference type="EMBL" id="CP101125">
    <property type="protein sequence ID" value="UTO12945.1"/>
    <property type="molecule type" value="Genomic_DNA"/>
</dbReference>
<protein>
    <submittedName>
        <fullName evidence="6">S-type pyocin domain-containing protein</fullName>
    </submittedName>
</protein>
<dbReference type="InterPro" id="IPR036302">
    <property type="entry name" value="Pyosin/cloacin_T_dom_sf"/>
</dbReference>
<keyword evidence="1" id="KW-0929">Antimicrobial</keyword>
<name>A0ABY5EDU5_9PSED</name>
<dbReference type="RefSeq" id="WP_236708614.1">
    <property type="nucleotide sequence ID" value="NZ_CP101125.1"/>
</dbReference>
<evidence type="ECO:0000259" key="5">
    <source>
        <dbReference type="Pfam" id="PF06958"/>
    </source>
</evidence>